<feature type="domain" description="ABC transmembrane type-1" evidence="9">
    <location>
        <begin position="64"/>
        <end position="252"/>
    </location>
</feature>
<dbReference type="PANTHER" id="PTHR43357:SF4">
    <property type="entry name" value="INNER MEMBRANE ABC TRANSPORTER PERMEASE PROTEIN YDCV"/>
    <property type="match status" value="1"/>
</dbReference>
<dbReference type="Gene3D" id="1.10.3720.10">
    <property type="entry name" value="MetI-like"/>
    <property type="match status" value="1"/>
</dbReference>
<feature type="transmembrane region" description="Helical" evidence="8">
    <location>
        <begin position="99"/>
        <end position="124"/>
    </location>
</feature>
<evidence type="ECO:0000256" key="7">
    <source>
        <dbReference type="ARBA" id="ARBA00023136"/>
    </source>
</evidence>
<sequence length="264" mass="27942">MEERPISPFLKGTAFVMFLFLLAPVILVVPISFSADNYMSFPPSGWSLKWYAAFFSNSQMIGALGTSTLLALIVTVLSLVIALPASYAIVRSRVFGAEALLAFFTAPLLLPTIVLGLAILIVFAGQGLLGTFHGLVIGHLVVVLPYALRVLTTSLSGLPLGVEEAAATLGASPLTVFRRVTLPLMTPGIVATSALAFLVSFDEAVISLFLTGPRLTTLPVAMYRHVDAQADPLVASISVLLIVMTLAVVLVVDRSVGLGRTFVK</sequence>
<evidence type="ECO:0000256" key="5">
    <source>
        <dbReference type="ARBA" id="ARBA00022692"/>
    </source>
</evidence>
<evidence type="ECO:0000313" key="10">
    <source>
        <dbReference type="EMBL" id="MFD2236518.1"/>
    </source>
</evidence>
<dbReference type="SUPFAM" id="SSF161098">
    <property type="entry name" value="MetI-like"/>
    <property type="match status" value="1"/>
</dbReference>
<comment type="caution">
    <text evidence="10">The sequence shown here is derived from an EMBL/GenBank/DDBJ whole genome shotgun (WGS) entry which is preliminary data.</text>
</comment>
<evidence type="ECO:0000256" key="3">
    <source>
        <dbReference type="ARBA" id="ARBA00022475"/>
    </source>
</evidence>
<dbReference type="PROSITE" id="PS50928">
    <property type="entry name" value="ABC_TM1"/>
    <property type="match status" value="1"/>
</dbReference>
<keyword evidence="6 8" id="KW-1133">Transmembrane helix</keyword>
<comment type="subcellular location">
    <subcellularLocation>
        <location evidence="1">Cell inner membrane</location>
        <topology evidence="1">Multi-pass membrane protein</topology>
    </subcellularLocation>
    <subcellularLocation>
        <location evidence="8">Cell membrane</location>
        <topology evidence="8">Multi-pass membrane protein</topology>
    </subcellularLocation>
</comment>
<evidence type="ECO:0000256" key="8">
    <source>
        <dbReference type="RuleBase" id="RU363032"/>
    </source>
</evidence>
<dbReference type="RefSeq" id="WP_209737873.1">
    <property type="nucleotide sequence ID" value="NZ_CP072611.1"/>
</dbReference>
<dbReference type="Pfam" id="PF00528">
    <property type="entry name" value="BPD_transp_1"/>
    <property type="match status" value="1"/>
</dbReference>
<name>A0ABW5CKG5_9HYPH</name>
<keyword evidence="2 8" id="KW-0813">Transport</keyword>
<evidence type="ECO:0000256" key="2">
    <source>
        <dbReference type="ARBA" id="ARBA00022448"/>
    </source>
</evidence>
<organism evidence="10 11">
    <name type="scientific">Aureimonas populi</name>
    <dbReference type="NCBI Taxonomy" id="1701758"/>
    <lineage>
        <taxon>Bacteria</taxon>
        <taxon>Pseudomonadati</taxon>
        <taxon>Pseudomonadota</taxon>
        <taxon>Alphaproteobacteria</taxon>
        <taxon>Hyphomicrobiales</taxon>
        <taxon>Aurantimonadaceae</taxon>
        <taxon>Aureimonas</taxon>
    </lineage>
</organism>
<evidence type="ECO:0000256" key="4">
    <source>
        <dbReference type="ARBA" id="ARBA00022519"/>
    </source>
</evidence>
<reference evidence="11" key="1">
    <citation type="journal article" date="2019" name="Int. J. Syst. Evol. Microbiol.">
        <title>The Global Catalogue of Microorganisms (GCM) 10K type strain sequencing project: providing services to taxonomists for standard genome sequencing and annotation.</title>
        <authorList>
            <consortium name="The Broad Institute Genomics Platform"/>
            <consortium name="The Broad Institute Genome Sequencing Center for Infectious Disease"/>
            <person name="Wu L."/>
            <person name="Ma J."/>
        </authorList>
    </citation>
    <scope>NUCLEOTIDE SEQUENCE [LARGE SCALE GENOMIC DNA]</scope>
    <source>
        <strain evidence="11">ZS-35-S2</strain>
    </source>
</reference>
<dbReference type="InterPro" id="IPR035906">
    <property type="entry name" value="MetI-like_sf"/>
</dbReference>
<keyword evidence="3" id="KW-1003">Cell membrane</keyword>
<gene>
    <name evidence="10" type="ORF">ACFSKQ_03445</name>
</gene>
<dbReference type="CDD" id="cd06261">
    <property type="entry name" value="TM_PBP2"/>
    <property type="match status" value="1"/>
</dbReference>
<evidence type="ECO:0000313" key="11">
    <source>
        <dbReference type="Proteomes" id="UP001597371"/>
    </source>
</evidence>
<dbReference type="Proteomes" id="UP001597371">
    <property type="component" value="Unassembled WGS sequence"/>
</dbReference>
<feature type="transmembrane region" description="Helical" evidence="8">
    <location>
        <begin position="232"/>
        <end position="252"/>
    </location>
</feature>
<protein>
    <submittedName>
        <fullName evidence="10">ABC transporter permease</fullName>
    </submittedName>
</protein>
<proteinExistence type="inferred from homology"/>
<keyword evidence="7 8" id="KW-0472">Membrane</keyword>
<dbReference type="PANTHER" id="PTHR43357">
    <property type="entry name" value="INNER MEMBRANE ABC TRANSPORTER PERMEASE PROTEIN YDCV"/>
    <property type="match status" value="1"/>
</dbReference>
<keyword evidence="4" id="KW-0997">Cell inner membrane</keyword>
<feature type="transmembrane region" description="Helical" evidence="8">
    <location>
        <begin position="12"/>
        <end position="33"/>
    </location>
</feature>
<dbReference type="InterPro" id="IPR000515">
    <property type="entry name" value="MetI-like"/>
</dbReference>
<dbReference type="EMBL" id="JBHUIJ010000004">
    <property type="protein sequence ID" value="MFD2236518.1"/>
    <property type="molecule type" value="Genomic_DNA"/>
</dbReference>
<keyword evidence="5 8" id="KW-0812">Transmembrane</keyword>
<comment type="similarity">
    <text evidence="8">Belongs to the binding-protein-dependent transport system permease family.</text>
</comment>
<feature type="transmembrane region" description="Helical" evidence="8">
    <location>
        <begin position="60"/>
        <end position="87"/>
    </location>
</feature>
<evidence type="ECO:0000259" key="9">
    <source>
        <dbReference type="PROSITE" id="PS50928"/>
    </source>
</evidence>
<accession>A0ABW5CKG5</accession>
<evidence type="ECO:0000256" key="1">
    <source>
        <dbReference type="ARBA" id="ARBA00004429"/>
    </source>
</evidence>
<feature type="transmembrane region" description="Helical" evidence="8">
    <location>
        <begin position="188"/>
        <end position="212"/>
    </location>
</feature>
<keyword evidence="11" id="KW-1185">Reference proteome</keyword>
<evidence type="ECO:0000256" key="6">
    <source>
        <dbReference type="ARBA" id="ARBA00022989"/>
    </source>
</evidence>
<feature type="transmembrane region" description="Helical" evidence="8">
    <location>
        <begin position="130"/>
        <end position="148"/>
    </location>
</feature>